<evidence type="ECO:0000256" key="2">
    <source>
        <dbReference type="ARBA" id="ARBA00003297"/>
    </source>
</evidence>
<dbReference type="NCBIfam" id="TIGR01753">
    <property type="entry name" value="flav_short"/>
    <property type="match status" value="1"/>
</dbReference>
<accession>A0A419V6G9</accession>
<keyword evidence="6 8" id="KW-0288">FMN</keyword>
<evidence type="ECO:0000313" key="10">
    <source>
        <dbReference type="EMBL" id="RKD75506.1"/>
    </source>
</evidence>
<keyword evidence="5 8" id="KW-0285">Flavoprotein</keyword>
<dbReference type="GO" id="GO:0009055">
    <property type="term" value="F:electron transfer activity"/>
    <property type="evidence" value="ECO:0007669"/>
    <property type="project" value="UniProtKB-UniRule"/>
</dbReference>
<sequence length="154" mass="17257">MASILLVFASLSGNTEEIADIIQSQLKPHADVTRRHIDMDDIEAAELESYDGILFGTYTWGDGDLPYELEDFYDDMEDIDLKGIPAACFGSCDSSYLEYGAAVDTVSMKLQKKGAVLVEPNLKIELDPEGEEITRCEEFAQQFLVKWKIHLQKA</sequence>
<dbReference type="NCBIfam" id="NF005216">
    <property type="entry name" value="PRK06703.1"/>
    <property type="match status" value="1"/>
</dbReference>
<reference evidence="10 11" key="1">
    <citation type="submission" date="2018-09" db="EMBL/GenBank/DDBJ databases">
        <title>Genomic Encyclopedia of Archaeal and Bacterial Type Strains, Phase II (KMG-II): from individual species to whole genera.</title>
        <authorList>
            <person name="Goeker M."/>
        </authorList>
    </citation>
    <scope>NUCLEOTIDE SEQUENCE [LARGE SCALE GENOMIC DNA]</scope>
    <source>
        <strain evidence="10 11">DSM 17008</strain>
    </source>
</reference>
<dbReference type="InterPro" id="IPR001226">
    <property type="entry name" value="Flavodoxin_CS"/>
</dbReference>
<dbReference type="GO" id="GO:0016651">
    <property type="term" value="F:oxidoreductase activity, acting on NAD(P)H"/>
    <property type="evidence" value="ECO:0007669"/>
    <property type="project" value="UniProtKB-ARBA"/>
</dbReference>
<dbReference type="InterPro" id="IPR008254">
    <property type="entry name" value="Flavodoxin/NO_synth"/>
</dbReference>
<dbReference type="PROSITE" id="PS00201">
    <property type="entry name" value="FLAVODOXIN"/>
    <property type="match status" value="1"/>
</dbReference>
<evidence type="ECO:0000259" key="9">
    <source>
        <dbReference type="PROSITE" id="PS50902"/>
    </source>
</evidence>
<proteinExistence type="inferred from homology"/>
<evidence type="ECO:0000313" key="11">
    <source>
        <dbReference type="Proteomes" id="UP000285120"/>
    </source>
</evidence>
<dbReference type="Gene3D" id="3.40.50.360">
    <property type="match status" value="1"/>
</dbReference>
<comment type="caution">
    <text evidence="10">The sequence shown here is derived from an EMBL/GenBank/DDBJ whole genome shotgun (WGS) entry which is preliminary data.</text>
</comment>
<dbReference type="Pfam" id="PF00258">
    <property type="entry name" value="Flavodoxin_1"/>
    <property type="match status" value="1"/>
</dbReference>
<dbReference type="EMBL" id="RAPK01000007">
    <property type="protein sequence ID" value="RKD75506.1"/>
    <property type="molecule type" value="Genomic_DNA"/>
</dbReference>
<protein>
    <recommendedName>
        <fullName evidence="8">Flavodoxin</fullName>
    </recommendedName>
</protein>
<keyword evidence="7 8" id="KW-0249">Electron transport</keyword>
<evidence type="ECO:0000256" key="1">
    <source>
        <dbReference type="ARBA" id="ARBA00001917"/>
    </source>
</evidence>
<dbReference type="GO" id="GO:0010181">
    <property type="term" value="F:FMN binding"/>
    <property type="evidence" value="ECO:0007669"/>
    <property type="project" value="UniProtKB-UniRule"/>
</dbReference>
<dbReference type="InterPro" id="IPR029039">
    <property type="entry name" value="Flavoprotein-like_sf"/>
</dbReference>
<dbReference type="OrthoDB" id="9790745at2"/>
<keyword evidence="11" id="KW-1185">Reference proteome</keyword>
<feature type="domain" description="Flavodoxin-like" evidence="9">
    <location>
        <begin position="4"/>
        <end position="144"/>
    </location>
</feature>
<dbReference type="SUPFAM" id="SSF52218">
    <property type="entry name" value="Flavoproteins"/>
    <property type="match status" value="1"/>
</dbReference>
<dbReference type="PANTHER" id="PTHR42809">
    <property type="entry name" value="FLAVODOXIN 2"/>
    <property type="match status" value="1"/>
</dbReference>
<evidence type="ECO:0000256" key="4">
    <source>
        <dbReference type="ARBA" id="ARBA00022448"/>
    </source>
</evidence>
<evidence type="ECO:0000256" key="7">
    <source>
        <dbReference type="ARBA" id="ARBA00022982"/>
    </source>
</evidence>
<dbReference type="Proteomes" id="UP000285120">
    <property type="component" value="Unassembled WGS sequence"/>
</dbReference>
<dbReference type="PANTHER" id="PTHR42809:SF1">
    <property type="entry name" value="FLAVODOXIN 1"/>
    <property type="match status" value="1"/>
</dbReference>
<dbReference type="InterPro" id="IPR010087">
    <property type="entry name" value="Flav_short"/>
</dbReference>
<evidence type="ECO:0000256" key="3">
    <source>
        <dbReference type="ARBA" id="ARBA00005267"/>
    </source>
</evidence>
<dbReference type="PROSITE" id="PS50902">
    <property type="entry name" value="FLAVODOXIN_LIKE"/>
    <property type="match status" value="1"/>
</dbReference>
<name>A0A419V6G9_9BACL</name>
<dbReference type="AlphaFoldDB" id="A0A419V6G9"/>
<comment type="function">
    <text evidence="2 8">Low-potential electron donor to a number of redox enzymes.</text>
</comment>
<comment type="cofactor">
    <cofactor evidence="1 8">
        <name>FMN</name>
        <dbReference type="ChEBI" id="CHEBI:58210"/>
    </cofactor>
</comment>
<dbReference type="NCBIfam" id="NF005246">
    <property type="entry name" value="PRK06756.1"/>
    <property type="match status" value="1"/>
</dbReference>
<keyword evidence="4 8" id="KW-0813">Transport</keyword>
<evidence type="ECO:0000256" key="6">
    <source>
        <dbReference type="ARBA" id="ARBA00022643"/>
    </source>
</evidence>
<evidence type="ECO:0000256" key="5">
    <source>
        <dbReference type="ARBA" id="ARBA00022630"/>
    </source>
</evidence>
<evidence type="ECO:0000256" key="8">
    <source>
        <dbReference type="RuleBase" id="RU367037"/>
    </source>
</evidence>
<gene>
    <name evidence="10" type="ORF">ATL39_1205</name>
</gene>
<comment type="similarity">
    <text evidence="3 8">Belongs to the flavodoxin family.</text>
</comment>
<organism evidence="10 11">
    <name type="scientific">Sinobaca qinghaiensis</name>
    <dbReference type="NCBI Taxonomy" id="342944"/>
    <lineage>
        <taxon>Bacteria</taxon>
        <taxon>Bacillati</taxon>
        <taxon>Bacillota</taxon>
        <taxon>Bacilli</taxon>
        <taxon>Bacillales</taxon>
        <taxon>Sporolactobacillaceae</taxon>
        <taxon>Sinobaca</taxon>
    </lineage>
</organism>
<dbReference type="InterPro" id="IPR050619">
    <property type="entry name" value="Flavodoxin"/>
</dbReference>
<dbReference type="RefSeq" id="WP_120192380.1">
    <property type="nucleotide sequence ID" value="NZ_RAPK01000007.1"/>
</dbReference>